<dbReference type="Proteomes" id="UP000199428">
    <property type="component" value="Unassembled WGS sequence"/>
</dbReference>
<proteinExistence type="inferred from homology"/>
<evidence type="ECO:0000256" key="2">
    <source>
        <dbReference type="ARBA" id="ARBA00022795"/>
    </source>
</evidence>
<protein>
    <recommendedName>
        <fullName evidence="3">Basal-body rod modification protein FlgD</fullName>
    </recommendedName>
</protein>
<evidence type="ECO:0000313" key="6">
    <source>
        <dbReference type="Proteomes" id="UP000199428"/>
    </source>
</evidence>
<feature type="region of interest" description="Disordered" evidence="4">
    <location>
        <begin position="222"/>
        <end position="257"/>
    </location>
</feature>
<sequence>MANNLLVGAVKNGEYTKTQASQDATKANQTASTSKTEEKRDTGYNKDMFLQLLVAEMQYQDPLQPSDNSEYVAQLASFTQVEAMQSLQQNMETIQSNSIVGKIVALNVNGQEIAGKVDFVQKDDKKGMMISVDGELYEMSNMISVIDSDYYNAKYLANLLTDAIKKLPEAEQVTVRDEKAITETAEIYNAMNDYDLSFVDEKILKKYNEVITQFAKLMQGQTAENLEKKADETKEADKTDEKTETTEKIDTSDATEV</sequence>
<gene>
    <name evidence="5" type="ORF">SAMN02910350_01287</name>
</gene>
<keyword evidence="5" id="KW-0282">Flagellum</keyword>
<dbReference type="InterPro" id="IPR005648">
    <property type="entry name" value="FlgD"/>
</dbReference>
<evidence type="ECO:0000313" key="5">
    <source>
        <dbReference type="EMBL" id="SCZ78476.1"/>
    </source>
</evidence>
<dbReference type="AlphaFoldDB" id="A0A1G5RWP8"/>
<keyword evidence="5" id="KW-0969">Cilium</keyword>
<evidence type="ECO:0000256" key="4">
    <source>
        <dbReference type="SAM" id="MobiDB-lite"/>
    </source>
</evidence>
<dbReference type="Pfam" id="PF03963">
    <property type="entry name" value="FlgD"/>
    <property type="match status" value="1"/>
</dbReference>
<reference evidence="5 6" key="1">
    <citation type="submission" date="2016-10" db="EMBL/GenBank/DDBJ databases">
        <authorList>
            <person name="de Groot N.N."/>
        </authorList>
    </citation>
    <scope>NUCLEOTIDE SEQUENCE [LARGE SCALE GENOMIC DNA]</scope>
    <source>
        <strain evidence="5 6">DSM 10317</strain>
    </source>
</reference>
<feature type="compositionally biased region" description="Basic and acidic residues" evidence="4">
    <location>
        <begin position="225"/>
        <end position="251"/>
    </location>
</feature>
<dbReference type="EMBL" id="FMWK01000005">
    <property type="protein sequence ID" value="SCZ78476.1"/>
    <property type="molecule type" value="Genomic_DNA"/>
</dbReference>
<feature type="compositionally biased region" description="Polar residues" evidence="4">
    <location>
        <begin position="19"/>
        <end position="34"/>
    </location>
</feature>
<comment type="similarity">
    <text evidence="1 3">Belongs to the FlgD family.</text>
</comment>
<name>A0A1G5RWP8_PSEXY</name>
<comment type="function">
    <text evidence="3">Required for flagellar hook formation. May act as a scaffolding protein.</text>
</comment>
<evidence type="ECO:0000256" key="1">
    <source>
        <dbReference type="ARBA" id="ARBA00010577"/>
    </source>
</evidence>
<keyword evidence="2 3" id="KW-1005">Bacterial flagellum biogenesis</keyword>
<keyword evidence="5" id="KW-0966">Cell projection</keyword>
<dbReference type="RefSeq" id="WP_090162180.1">
    <property type="nucleotide sequence ID" value="NZ_FMWK01000005.1"/>
</dbReference>
<evidence type="ECO:0000256" key="3">
    <source>
        <dbReference type="RuleBase" id="RU362076"/>
    </source>
</evidence>
<dbReference type="GO" id="GO:0044781">
    <property type="term" value="P:bacterial-type flagellum organization"/>
    <property type="evidence" value="ECO:0007669"/>
    <property type="project" value="UniProtKB-UniRule"/>
</dbReference>
<organism evidence="5 6">
    <name type="scientific">Pseudobutyrivibrio xylanivorans</name>
    <dbReference type="NCBI Taxonomy" id="185007"/>
    <lineage>
        <taxon>Bacteria</taxon>
        <taxon>Bacillati</taxon>
        <taxon>Bacillota</taxon>
        <taxon>Clostridia</taxon>
        <taxon>Lachnospirales</taxon>
        <taxon>Lachnospiraceae</taxon>
        <taxon>Pseudobutyrivibrio</taxon>
    </lineage>
</organism>
<feature type="region of interest" description="Disordered" evidence="4">
    <location>
        <begin position="19"/>
        <end position="41"/>
    </location>
</feature>
<accession>A0A1G5RWP8</accession>